<dbReference type="STRING" id="28173.VIBNI_B0551"/>
<feature type="transmembrane region" description="Helical" evidence="1">
    <location>
        <begin position="81"/>
        <end position="100"/>
    </location>
</feature>
<proteinExistence type="predicted"/>
<keyword evidence="1" id="KW-1133">Transmembrane helix</keyword>
<dbReference type="AlphaFoldDB" id="U4KGH1"/>
<sequence>MSFVRFLEEIVSTEEKSVVVENIEITKDSVEQDHTVEYQQHSPWLDFLASENGSKIANQTIEAFQGLQAEGSKAQLAISKFDKAVTCVLVVVVIIAVTGLTYFDKFTPSIGVLFGSLVGYIYGKKS</sequence>
<keyword evidence="1" id="KW-0472">Membrane</keyword>
<dbReference type="KEGG" id="vni:VIBNI_B0551"/>
<keyword evidence="1" id="KW-0812">Transmembrane</keyword>
<name>U4KGH1_9VIBR</name>
<evidence type="ECO:0000256" key="1">
    <source>
        <dbReference type="SAM" id="Phobius"/>
    </source>
</evidence>
<feature type="transmembrane region" description="Helical" evidence="1">
    <location>
        <begin position="106"/>
        <end position="123"/>
    </location>
</feature>
<evidence type="ECO:0000313" key="3">
    <source>
        <dbReference type="Proteomes" id="UP000016895"/>
    </source>
</evidence>
<evidence type="ECO:0000313" key="2">
    <source>
        <dbReference type="EMBL" id="CCO60359.1"/>
    </source>
</evidence>
<protein>
    <submittedName>
        <fullName evidence="2">Uncharacterized protein</fullName>
    </submittedName>
</protein>
<dbReference type="PATRIC" id="fig|1260221.3.peg.4217"/>
<dbReference type="Proteomes" id="UP000016895">
    <property type="component" value="Chromosome 2"/>
</dbReference>
<accession>U4KGH1</accession>
<reference evidence="2 3" key="1">
    <citation type="journal article" date="2013" name="ISME J.">
        <title>Comparative genomics of pathogenic lineages of Vibrio nigripulchritudo identifies virulence-associated traits.</title>
        <authorList>
            <person name="Goudenege D."/>
            <person name="Labreuche Y."/>
            <person name="Krin E."/>
            <person name="Ansquer D."/>
            <person name="Mangenot S."/>
            <person name="Calteau A."/>
            <person name="Medigue C."/>
            <person name="Mazel D."/>
            <person name="Polz M.F."/>
            <person name="Le Roux F."/>
        </authorList>
    </citation>
    <scope>NUCLEOTIDE SEQUENCE [LARGE SCALE GENOMIC DNA]</scope>
    <source>
        <strain evidence="3">SnF1</strain>
    </source>
</reference>
<keyword evidence="3" id="KW-1185">Reference proteome</keyword>
<gene>
    <name evidence="2" type="ORF">VIBNI_B0551</name>
</gene>
<organism evidence="2 3">
    <name type="scientific">Vibrio nigripulchritudo</name>
    <dbReference type="NCBI Taxonomy" id="28173"/>
    <lineage>
        <taxon>Bacteria</taxon>
        <taxon>Pseudomonadati</taxon>
        <taxon>Pseudomonadota</taxon>
        <taxon>Gammaproteobacteria</taxon>
        <taxon>Vibrionales</taxon>
        <taxon>Vibrionaceae</taxon>
        <taxon>Vibrio</taxon>
    </lineage>
</organism>
<dbReference type="EMBL" id="FO203527">
    <property type="protein sequence ID" value="CCO60359.1"/>
    <property type="molecule type" value="Genomic_DNA"/>
</dbReference>